<feature type="compositionally biased region" description="Polar residues" evidence="5">
    <location>
        <begin position="665"/>
        <end position="674"/>
    </location>
</feature>
<dbReference type="PANTHER" id="PTHR12570">
    <property type="match status" value="1"/>
</dbReference>
<feature type="compositionally biased region" description="Basic and acidic residues" evidence="5">
    <location>
        <begin position="729"/>
        <end position="739"/>
    </location>
</feature>
<feature type="transmembrane region" description="Helical" evidence="6">
    <location>
        <begin position="381"/>
        <end position="399"/>
    </location>
</feature>
<dbReference type="GeneID" id="30012960"/>
<organism evidence="7 8">
    <name type="scientific">Fonsecaea erecta</name>
    <dbReference type="NCBI Taxonomy" id="1367422"/>
    <lineage>
        <taxon>Eukaryota</taxon>
        <taxon>Fungi</taxon>
        <taxon>Dikarya</taxon>
        <taxon>Ascomycota</taxon>
        <taxon>Pezizomycotina</taxon>
        <taxon>Eurotiomycetes</taxon>
        <taxon>Chaetothyriomycetidae</taxon>
        <taxon>Chaetothyriales</taxon>
        <taxon>Herpotrichiellaceae</taxon>
        <taxon>Fonsecaea</taxon>
    </lineage>
</organism>
<feature type="region of interest" description="Disordered" evidence="5">
    <location>
        <begin position="424"/>
        <end position="475"/>
    </location>
</feature>
<feature type="compositionally biased region" description="Acidic residues" evidence="5">
    <location>
        <begin position="748"/>
        <end position="761"/>
    </location>
</feature>
<dbReference type="InterPro" id="IPR008521">
    <property type="entry name" value="Mg_trans_NIPA"/>
</dbReference>
<dbReference type="EMBL" id="LVYI01000008">
    <property type="protein sequence ID" value="OAP56680.1"/>
    <property type="molecule type" value="Genomic_DNA"/>
</dbReference>
<feature type="region of interest" description="Disordered" evidence="5">
    <location>
        <begin position="76"/>
        <end position="153"/>
    </location>
</feature>
<feature type="transmembrane region" description="Helical" evidence="6">
    <location>
        <begin position="318"/>
        <end position="338"/>
    </location>
</feature>
<feature type="transmembrane region" description="Helical" evidence="6">
    <location>
        <begin position="163"/>
        <end position="183"/>
    </location>
</feature>
<evidence type="ECO:0000256" key="3">
    <source>
        <dbReference type="ARBA" id="ARBA00022989"/>
    </source>
</evidence>
<protein>
    <submittedName>
        <fullName evidence="7">Uncharacterized protein</fullName>
    </submittedName>
</protein>
<reference evidence="7 8" key="1">
    <citation type="submission" date="2016-04" db="EMBL/GenBank/DDBJ databases">
        <title>Draft genome of Fonsecaea erecta CBS 125763.</title>
        <authorList>
            <person name="Weiss V.A."/>
            <person name="Vicente V.A."/>
            <person name="Raittz R.T."/>
            <person name="Moreno L.F."/>
            <person name="De Souza E.M."/>
            <person name="Pedrosa F.O."/>
            <person name="Steffens M.B."/>
            <person name="Faoro H."/>
            <person name="Tadra-Sfeir M.Z."/>
            <person name="Najafzadeh M.J."/>
            <person name="Felipe M.S."/>
            <person name="Teixeira M."/>
            <person name="Sun J."/>
            <person name="Xi L."/>
            <person name="Gomes R."/>
            <person name="De Azevedo C.M."/>
            <person name="Salgado C.G."/>
            <person name="Da Silva M.B."/>
            <person name="Nascimento M.F."/>
            <person name="Queiroz-Telles F."/>
            <person name="Attili D.S."/>
            <person name="Gorbushina A."/>
        </authorList>
    </citation>
    <scope>NUCLEOTIDE SEQUENCE [LARGE SCALE GENOMIC DNA]</scope>
    <source>
        <strain evidence="7 8">CBS 125763</strain>
    </source>
</reference>
<evidence type="ECO:0000256" key="2">
    <source>
        <dbReference type="ARBA" id="ARBA00022692"/>
    </source>
</evidence>
<feature type="region of interest" description="Disordered" evidence="5">
    <location>
        <begin position="509"/>
        <end position="578"/>
    </location>
</feature>
<dbReference type="Pfam" id="PF05653">
    <property type="entry name" value="Mg_trans_NIPA"/>
    <property type="match status" value="1"/>
</dbReference>
<dbReference type="OrthoDB" id="165382at2759"/>
<feature type="transmembrane region" description="Helical" evidence="6">
    <location>
        <begin position="36"/>
        <end position="56"/>
    </location>
</feature>
<evidence type="ECO:0000313" key="7">
    <source>
        <dbReference type="EMBL" id="OAP56680.1"/>
    </source>
</evidence>
<evidence type="ECO:0000256" key="1">
    <source>
        <dbReference type="ARBA" id="ARBA00004477"/>
    </source>
</evidence>
<feature type="region of interest" description="Disordered" evidence="5">
    <location>
        <begin position="665"/>
        <end position="702"/>
    </location>
</feature>
<accession>A0A178ZA84</accession>
<evidence type="ECO:0000256" key="4">
    <source>
        <dbReference type="ARBA" id="ARBA00023136"/>
    </source>
</evidence>
<dbReference type="SUPFAM" id="SSF103481">
    <property type="entry name" value="Multidrug resistance efflux transporter EmrE"/>
    <property type="match status" value="1"/>
</dbReference>
<evidence type="ECO:0000256" key="5">
    <source>
        <dbReference type="SAM" id="MobiDB-lite"/>
    </source>
</evidence>
<dbReference type="RefSeq" id="XP_018690047.1">
    <property type="nucleotide sequence ID" value="XM_018840300.1"/>
</dbReference>
<feature type="compositionally biased region" description="Basic and acidic residues" evidence="5">
    <location>
        <begin position="141"/>
        <end position="153"/>
    </location>
</feature>
<feature type="compositionally biased region" description="Low complexity" evidence="5">
    <location>
        <begin position="536"/>
        <end position="551"/>
    </location>
</feature>
<dbReference type="AlphaFoldDB" id="A0A178ZA84"/>
<feature type="transmembrane region" description="Helical" evidence="6">
    <location>
        <begin position="350"/>
        <end position="369"/>
    </location>
</feature>
<keyword evidence="2 6" id="KW-0812">Transmembrane</keyword>
<evidence type="ECO:0000313" key="8">
    <source>
        <dbReference type="Proteomes" id="UP000078343"/>
    </source>
</evidence>
<feature type="compositionally biased region" description="Basic and acidic residues" evidence="5">
    <location>
        <begin position="675"/>
        <end position="689"/>
    </location>
</feature>
<dbReference type="PANTHER" id="PTHR12570:SF65">
    <property type="entry name" value="MAGNESIUM TRANSPORTER NIPA9-RELATED"/>
    <property type="match status" value="1"/>
</dbReference>
<dbReference type="GO" id="GO:0015095">
    <property type="term" value="F:magnesium ion transmembrane transporter activity"/>
    <property type="evidence" value="ECO:0007669"/>
    <property type="project" value="InterPro"/>
</dbReference>
<dbReference type="Proteomes" id="UP000078343">
    <property type="component" value="Unassembled WGS sequence"/>
</dbReference>
<keyword evidence="4 6" id="KW-0472">Membrane</keyword>
<feature type="compositionally biased region" description="Polar residues" evidence="5">
    <location>
        <begin position="122"/>
        <end position="140"/>
    </location>
</feature>
<feature type="compositionally biased region" description="Low complexity" evidence="5">
    <location>
        <begin position="456"/>
        <end position="465"/>
    </location>
</feature>
<dbReference type="InterPro" id="IPR037185">
    <property type="entry name" value="EmrE-like"/>
</dbReference>
<feature type="compositionally biased region" description="Basic and acidic residues" evidence="5">
    <location>
        <begin position="431"/>
        <end position="440"/>
    </location>
</feature>
<proteinExistence type="predicted"/>
<sequence>MHIPTIASTVNAPPTPLLHLFAPEGGSQPGAGYEKWSSFIGIVTAIVGNILISFALNTQRYAHILIDREYSESRKSFANGHTAPEHGSGVAGDQQEEIAEERRRKNLGISNHKRSVDEETDGSAQRSSEETLQPSLGLTQQDHRREKDPTTDAERASYLKSPYWWLGLVLMIIGETGNFLAYGFAPASIVSPLGVVALISNCLIAPLMLKERFRRRDLYGVLVAIAGAVTVVLSARSSEAKFGPGDLWRTIKRWEFLLYVIITVVLIGALMYAEPQYGRKTILVDLGLVALCGGYTALSTKGVSSLLSVSLYKAFTFAIFYFLVLVLIASALMQIRYLNRALQNYDSTQVIPTQFVLFTLSVIIGSAVLYRDFEHTTLDQAIKFVIGCLLTFFGVYLITSQRHEIGESEGPARDEEETIQLLDEEAEEVDERTPLKHDAPKPMQMDGYPVVSDAEQAQAATATPRTPRRLSNASSILPSISVTPAEPSEDLISNPWLSSTEHIDVSLPPLTPQISGLRDASTPFYTPATSRPLQRSASSPAEPETPSKPSGSPRPPSPDRSARITPDDNSPAPSFLARGSRGSISRLFPVPGPLLPPLSNSLSALVADSLLKGEGSPRSVRAALRRTRSGRHSIDDRRRTVALADDIDGFDPLAALNMHWQNRSADSAQDLSRAQTHEARPPGARRDGDGVEADLALDDESDMVKRKTRLRALSETLSGMMSRHSSGRKRSESHGKGKDGPGPQTEFGGDEDGDGDGADDNTTERATER</sequence>
<feature type="region of interest" description="Disordered" evidence="5">
    <location>
        <begin position="714"/>
        <end position="769"/>
    </location>
</feature>
<evidence type="ECO:0000256" key="6">
    <source>
        <dbReference type="SAM" id="Phobius"/>
    </source>
</evidence>
<comment type="caution">
    <text evidence="7">The sequence shown here is derived from an EMBL/GenBank/DDBJ whole genome shotgun (WGS) entry which is preliminary data.</text>
</comment>
<dbReference type="GO" id="GO:0016020">
    <property type="term" value="C:membrane"/>
    <property type="evidence" value="ECO:0007669"/>
    <property type="project" value="UniProtKB-SubCell"/>
</dbReference>
<comment type="subcellular location">
    <subcellularLocation>
        <location evidence="1">Endoplasmic reticulum membrane</location>
        <topology evidence="1">Multi-pass membrane protein</topology>
    </subcellularLocation>
</comment>
<gene>
    <name evidence="7" type="ORF">AYL99_08792</name>
</gene>
<keyword evidence="8" id="KW-1185">Reference proteome</keyword>
<feature type="transmembrane region" description="Helical" evidence="6">
    <location>
        <begin position="256"/>
        <end position="273"/>
    </location>
</feature>
<keyword evidence="3 6" id="KW-1133">Transmembrane helix</keyword>
<feature type="compositionally biased region" description="Acidic residues" evidence="5">
    <location>
        <begin position="690"/>
        <end position="701"/>
    </location>
</feature>
<feature type="transmembrane region" description="Helical" evidence="6">
    <location>
        <begin position="218"/>
        <end position="236"/>
    </location>
</feature>
<name>A0A178ZA84_9EURO</name>
<feature type="compositionally biased region" description="Polar residues" evidence="5">
    <location>
        <begin position="523"/>
        <end position="535"/>
    </location>
</feature>